<evidence type="ECO:0000259" key="5">
    <source>
        <dbReference type="SMART" id="SM00470"/>
    </source>
</evidence>
<dbReference type="FunFam" id="1.10.10.2830:FF:000001">
    <property type="entry name" value="Chromosome partitioning protein ParB"/>
    <property type="match status" value="1"/>
</dbReference>
<keyword evidence="3" id="KW-0159">Chromosome partition</keyword>
<evidence type="ECO:0000256" key="4">
    <source>
        <dbReference type="ARBA" id="ARBA00023125"/>
    </source>
</evidence>
<dbReference type="SMART" id="SM00470">
    <property type="entry name" value="ParB"/>
    <property type="match status" value="1"/>
</dbReference>
<dbReference type="GO" id="GO:0003677">
    <property type="term" value="F:DNA binding"/>
    <property type="evidence" value="ECO:0007669"/>
    <property type="project" value="UniProtKB-KW"/>
</dbReference>
<feature type="domain" description="ParB-like N-terminal" evidence="5">
    <location>
        <begin position="32"/>
        <end position="121"/>
    </location>
</feature>
<dbReference type="RefSeq" id="WP_133629141.1">
    <property type="nucleotide sequence ID" value="NZ_SOAZ01000028.1"/>
</dbReference>
<dbReference type="PANTHER" id="PTHR33375:SF1">
    <property type="entry name" value="CHROMOSOME-PARTITIONING PROTEIN PARB-RELATED"/>
    <property type="match status" value="1"/>
</dbReference>
<evidence type="ECO:0000256" key="1">
    <source>
        <dbReference type="ARBA" id="ARBA00004453"/>
    </source>
</evidence>
<dbReference type="SUPFAM" id="SSF109709">
    <property type="entry name" value="KorB DNA-binding domain-like"/>
    <property type="match status" value="1"/>
</dbReference>
<keyword evidence="7" id="KW-1185">Reference proteome</keyword>
<name>A0A4R7K903_9CLOT</name>
<dbReference type="InterPro" id="IPR041468">
    <property type="entry name" value="HTH_ParB/Spo0J"/>
</dbReference>
<keyword evidence="4" id="KW-0238">DNA-binding</keyword>
<dbReference type="CDD" id="cd16393">
    <property type="entry name" value="SPO0J_N"/>
    <property type="match status" value="1"/>
</dbReference>
<dbReference type="Gene3D" id="1.10.10.2830">
    <property type="match status" value="1"/>
</dbReference>
<organism evidence="6 7">
    <name type="scientific">Fonticella tunisiensis</name>
    <dbReference type="NCBI Taxonomy" id="1096341"/>
    <lineage>
        <taxon>Bacteria</taxon>
        <taxon>Bacillati</taxon>
        <taxon>Bacillota</taxon>
        <taxon>Clostridia</taxon>
        <taxon>Eubacteriales</taxon>
        <taxon>Clostridiaceae</taxon>
        <taxon>Fonticella</taxon>
    </lineage>
</organism>
<dbReference type="EMBL" id="SOAZ01000028">
    <property type="protein sequence ID" value="TDT50487.1"/>
    <property type="molecule type" value="Genomic_DNA"/>
</dbReference>
<accession>A0A4R7K903</accession>
<comment type="subcellular location">
    <subcellularLocation>
        <location evidence="1">Cytoplasm</location>
        <location evidence="1">Nucleoid</location>
    </subcellularLocation>
</comment>
<dbReference type="OrthoDB" id="9802051at2"/>
<dbReference type="GO" id="GO:0009295">
    <property type="term" value="C:nucleoid"/>
    <property type="evidence" value="ECO:0007669"/>
    <property type="project" value="UniProtKB-SubCell"/>
</dbReference>
<dbReference type="Pfam" id="PF17762">
    <property type="entry name" value="HTH_ParB"/>
    <property type="match status" value="1"/>
</dbReference>
<dbReference type="GO" id="GO:0007059">
    <property type="term" value="P:chromosome segregation"/>
    <property type="evidence" value="ECO:0007669"/>
    <property type="project" value="UniProtKB-KW"/>
</dbReference>
<proteinExistence type="inferred from homology"/>
<sequence length="285" mass="32835">MATKKSVLGKGLGALIPEVDKTEEDVKHGGVIEVNINDIFPNEDQPRRVFDDEKLEKLAQSIKEHGIIQPIIVKKEGKYYKIVAGERRWRAARLAGFKKVPVLEKELTDKETMEISLIENLQREDLNPIEEAQAFKKLIDDFKMTQEEIAKRIGKSRPAIANSLRLLNLDKRVANYIIDGTLSEGHGRALLSIQDFELQYEVAKKIIDEGLNVRQTEKLVQNLQKLKNEGNKKKEKEIYIKDIEDRLKMYFGTKVSITKGRKKGKIEIEYYSDDDLQRILDIFNI</sequence>
<evidence type="ECO:0000256" key="2">
    <source>
        <dbReference type="ARBA" id="ARBA00006295"/>
    </source>
</evidence>
<dbReference type="Pfam" id="PF02195">
    <property type="entry name" value="ParB_N"/>
    <property type="match status" value="1"/>
</dbReference>
<dbReference type="GO" id="GO:0045881">
    <property type="term" value="P:positive regulation of sporulation resulting in formation of a cellular spore"/>
    <property type="evidence" value="ECO:0007669"/>
    <property type="project" value="TreeGrafter"/>
</dbReference>
<evidence type="ECO:0000313" key="6">
    <source>
        <dbReference type="EMBL" id="TDT50487.1"/>
    </source>
</evidence>
<dbReference type="FunFam" id="3.90.1530.30:FF:000001">
    <property type="entry name" value="Chromosome partitioning protein ParB"/>
    <property type="match status" value="1"/>
</dbReference>
<dbReference type="SUPFAM" id="SSF110849">
    <property type="entry name" value="ParB/Sulfiredoxin"/>
    <property type="match status" value="1"/>
</dbReference>
<dbReference type="AlphaFoldDB" id="A0A4R7K903"/>
<dbReference type="Gene3D" id="3.90.1530.30">
    <property type="match status" value="1"/>
</dbReference>
<dbReference type="InterPro" id="IPR003115">
    <property type="entry name" value="ParB_N"/>
</dbReference>
<dbReference type="Pfam" id="PF23552">
    <property type="entry name" value="ParB_C"/>
    <property type="match status" value="1"/>
</dbReference>
<dbReference type="InterPro" id="IPR036086">
    <property type="entry name" value="ParB/Sulfiredoxin_sf"/>
</dbReference>
<evidence type="ECO:0000313" key="7">
    <source>
        <dbReference type="Proteomes" id="UP000295325"/>
    </source>
</evidence>
<dbReference type="Proteomes" id="UP000295325">
    <property type="component" value="Unassembled WGS sequence"/>
</dbReference>
<comment type="similarity">
    <text evidence="2">Belongs to the ParB family.</text>
</comment>
<dbReference type="PANTHER" id="PTHR33375">
    <property type="entry name" value="CHROMOSOME-PARTITIONING PROTEIN PARB-RELATED"/>
    <property type="match status" value="1"/>
</dbReference>
<dbReference type="InterPro" id="IPR050336">
    <property type="entry name" value="Chromosome_partition/occlusion"/>
</dbReference>
<dbReference type="InterPro" id="IPR057240">
    <property type="entry name" value="ParB_dimer_C"/>
</dbReference>
<dbReference type="InterPro" id="IPR004437">
    <property type="entry name" value="ParB/RepB/Spo0J"/>
</dbReference>
<comment type="caution">
    <text evidence="6">The sequence shown here is derived from an EMBL/GenBank/DDBJ whole genome shotgun (WGS) entry which is preliminary data.</text>
</comment>
<dbReference type="NCBIfam" id="TIGR00180">
    <property type="entry name" value="parB_part"/>
    <property type="match status" value="1"/>
</dbReference>
<dbReference type="GO" id="GO:0005694">
    <property type="term" value="C:chromosome"/>
    <property type="evidence" value="ECO:0007669"/>
    <property type="project" value="TreeGrafter"/>
</dbReference>
<protein>
    <submittedName>
        <fullName evidence="6">ParB family chromosome partitioning protein</fullName>
    </submittedName>
</protein>
<gene>
    <name evidence="6" type="ORF">EDD71_12828</name>
</gene>
<evidence type="ECO:0000256" key="3">
    <source>
        <dbReference type="ARBA" id="ARBA00022829"/>
    </source>
</evidence>
<reference evidence="6 7" key="1">
    <citation type="submission" date="2019-03" db="EMBL/GenBank/DDBJ databases">
        <title>Genomic Encyclopedia of Type Strains, Phase IV (KMG-IV): sequencing the most valuable type-strain genomes for metagenomic binning, comparative biology and taxonomic classification.</title>
        <authorList>
            <person name="Goeker M."/>
        </authorList>
    </citation>
    <scope>NUCLEOTIDE SEQUENCE [LARGE SCALE GENOMIC DNA]</scope>
    <source>
        <strain evidence="6 7">DSM 24455</strain>
    </source>
</reference>